<dbReference type="FunFam" id="2.60.120.330:FF:000012">
    <property type="entry name" value="Gibberellin 20 oxidase 1"/>
    <property type="match status" value="1"/>
</dbReference>
<dbReference type="Gramene" id="EFJ37847">
    <property type="protein sequence ID" value="EFJ37847"/>
    <property type="gene ID" value="SELMODRAFT_453175"/>
</dbReference>
<proteinExistence type="inferred from homology"/>
<dbReference type="OMA" id="WLGFFKV"/>
<name>D8QQR7_SELML</name>
<comment type="similarity">
    <text evidence="1 4">Belongs to the iron/ascorbate-dependent oxidoreductase family.</text>
</comment>
<dbReference type="SUPFAM" id="SSF51197">
    <property type="entry name" value="Clavaminate synthase-like"/>
    <property type="match status" value="1"/>
</dbReference>
<evidence type="ECO:0000256" key="1">
    <source>
        <dbReference type="ARBA" id="ARBA00008056"/>
    </source>
</evidence>
<keyword evidence="2 4" id="KW-0479">Metal-binding</keyword>
<dbReference type="OrthoDB" id="288590at2759"/>
<evidence type="ECO:0000259" key="5">
    <source>
        <dbReference type="PROSITE" id="PS51471"/>
    </source>
</evidence>
<protein>
    <submittedName>
        <fullName evidence="6">2-oxogluatarate-iron(II)-dependent oxygenase</fullName>
    </submittedName>
</protein>
<dbReference type="GO" id="GO:0046872">
    <property type="term" value="F:metal ion binding"/>
    <property type="evidence" value="ECO:0007669"/>
    <property type="project" value="UniProtKB-KW"/>
</dbReference>
<dbReference type="AlphaFoldDB" id="D8QQR7"/>
<dbReference type="eggNOG" id="KOG0143">
    <property type="taxonomic scope" value="Eukaryota"/>
</dbReference>
<dbReference type="Pfam" id="PF03171">
    <property type="entry name" value="2OG-FeII_Oxy"/>
    <property type="match status" value="1"/>
</dbReference>
<dbReference type="InParanoid" id="D8QQR7"/>
<keyword evidence="3 4" id="KW-0408">Iron</keyword>
<accession>D8QQR7</accession>
<dbReference type="KEGG" id="smo:SELMODRAFT_453175"/>
<keyword evidence="4" id="KW-0560">Oxidoreductase</keyword>
<evidence type="ECO:0000313" key="7">
    <source>
        <dbReference type="Proteomes" id="UP000001514"/>
    </source>
</evidence>
<dbReference type="InterPro" id="IPR026992">
    <property type="entry name" value="DIOX_N"/>
</dbReference>
<dbReference type="PANTHER" id="PTHR47991">
    <property type="entry name" value="OXOGLUTARATE/IRON-DEPENDENT DIOXYGENASE"/>
    <property type="match status" value="1"/>
</dbReference>
<evidence type="ECO:0000256" key="3">
    <source>
        <dbReference type="ARBA" id="ARBA00023004"/>
    </source>
</evidence>
<dbReference type="EMBL" id="GL377565">
    <property type="protein sequence ID" value="EFJ37847.1"/>
    <property type="molecule type" value="Genomic_DNA"/>
</dbReference>
<evidence type="ECO:0000256" key="2">
    <source>
        <dbReference type="ARBA" id="ARBA00022723"/>
    </source>
</evidence>
<dbReference type="PROSITE" id="PS51471">
    <property type="entry name" value="FE2OG_OXY"/>
    <property type="match status" value="1"/>
</dbReference>
<dbReference type="InterPro" id="IPR005123">
    <property type="entry name" value="Oxoglu/Fe-dep_dioxygenase_dom"/>
</dbReference>
<dbReference type="InterPro" id="IPR027443">
    <property type="entry name" value="IPNS-like_sf"/>
</dbReference>
<dbReference type="GO" id="GO:0016491">
    <property type="term" value="F:oxidoreductase activity"/>
    <property type="evidence" value="ECO:0007669"/>
    <property type="project" value="UniProtKB-KW"/>
</dbReference>
<dbReference type="HOGENOM" id="CLU_010119_16_3_1"/>
<reference evidence="6 7" key="1">
    <citation type="journal article" date="2011" name="Science">
        <title>The Selaginella genome identifies genetic changes associated with the evolution of vascular plants.</title>
        <authorList>
            <person name="Banks J.A."/>
            <person name="Nishiyama T."/>
            <person name="Hasebe M."/>
            <person name="Bowman J.L."/>
            <person name="Gribskov M."/>
            <person name="dePamphilis C."/>
            <person name="Albert V.A."/>
            <person name="Aono N."/>
            <person name="Aoyama T."/>
            <person name="Ambrose B.A."/>
            <person name="Ashton N.W."/>
            <person name="Axtell M.J."/>
            <person name="Barker E."/>
            <person name="Barker M.S."/>
            <person name="Bennetzen J.L."/>
            <person name="Bonawitz N.D."/>
            <person name="Chapple C."/>
            <person name="Cheng C."/>
            <person name="Correa L.G."/>
            <person name="Dacre M."/>
            <person name="DeBarry J."/>
            <person name="Dreyer I."/>
            <person name="Elias M."/>
            <person name="Engstrom E.M."/>
            <person name="Estelle M."/>
            <person name="Feng L."/>
            <person name="Finet C."/>
            <person name="Floyd S.K."/>
            <person name="Frommer W.B."/>
            <person name="Fujita T."/>
            <person name="Gramzow L."/>
            <person name="Gutensohn M."/>
            <person name="Harholt J."/>
            <person name="Hattori M."/>
            <person name="Heyl A."/>
            <person name="Hirai T."/>
            <person name="Hiwatashi Y."/>
            <person name="Ishikawa M."/>
            <person name="Iwata M."/>
            <person name="Karol K.G."/>
            <person name="Koehler B."/>
            <person name="Kolukisaoglu U."/>
            <person name="Kubo M."/>
            <person name="Kurata T."/>
            <person name="Lalonde S."/>
            <person name="Li K."/>
            <person name="Li Y."/>
            <person name="Litt A."/>
            <person name="Lyons E."/>
            <person name="Manning G."/>
            <person name="Maruyama T."/>
            <person name="Michael T.P."/>
            <person name="Mikami K."/>
            <person name="Miyazaki S."/>
            <person name="Morinaga S."/>
            <person name="Murata T."/>
            <person name="Mueller-Roeber B."/>
            <person name="Nelson D.R."/>
            <person name="Obara M."/>
            <person name="Oguri Y."/>
            <person name="Olmstead R.G."/>
            <person name="Onodera N."/>
            <person name="Petersen B.L."/>
            <person name="Pils B."/>
            <person name="Prigge M."/>
            <person name="Rensing S.A."/>
            <person name="Riano-Pachon D.M."/>
            <person name="Roberts A.W."/>
            <person name="Sato Y."/>
            <person name="Scheller H.V."/>
            <person name="Schulz B."/>
            <person name="Schulz C."/>
            <person name="Shakirov E.V."/>
            <person name="Shibagaki N."/>
            <person name="Shinohara N."/>
            <person name="Shippen D.E."/>
            <person name="Soerensen I."/>
            <person name="Sotooka R."/>
            <person name="Sugimoto N."/>
            <person name="Sugita M."/>
            <person name="Sumikawa N."/>
            <person name="Tanurdzic M."/>
            <person name="Theissen G."/>
            <person name="Ulvskov P."/>
            <person name="Wakazuki S."/>
            <person name="Weng J.K."/>
            <person name="Willats W.W."/>
            <person name="Wipf D."/>
            <person name="Wolf P.G."/>
            <person name="Yang L."/>
            <person name="Zimmer A.D."/>
            <person name="Zhu Q."/>
            <person name="Mitros T."/>
            <person name="Hellsten U."/>
            <person name="Loque D."/>
            <person name="Otillar R."/>
            <person name="Salamov A."/>
            <person name="Schmutz J."/>
            <person name="Shapiro H."/>
            <person name="Lindquist E."/>
            <person name="Lucas S."/>
            <person name="Rokhsar D."/>
            <person name="Grigoriev I.V."/>
        </authorList>
    </citation>
    <scope>NUCLEOTIDE SEQUENCE [LARGE SCALE GENOMIC DNA]</scope>
</reference>
<dbReference type="InterPro" id="IPR050295">
    <property type="entry name" value="Plant_2OG-oxidoreductases"/>
</dbReference>
<dbReference type="Proteomes" id="UP000001514">
    <property type="component" value="Unassembled WGS sequence"/>
</dbReference>
<evidence type="ECO:0000256" key="4">
    <source>
        <dbReference type="RuleBase" id="RU003682"/>
    </source>
</evidence>
<gene>
    <name evidence="6" type="ORF">SELMODRAFT_453175</name>
</gene>
<organism evidence="7">
    <name type="scientific">Selaginella moellendorffii</name>
    <name type="common">Spikemoss</name>
    <dbReference type="NCBI Taxonomy" id="88036"/>
    <lineage>
        <taxon>Eukaryota</taxon>
        <taxon>Viridiplantae</taxon>
        <taxon>Streptophyta</taxon>
        <taxon>Embryophyta</taxon>
        <taxon>Tracheophyta</taxon>
        <taxon>Lycopodiopsida</taxon>
        <taxon>Selaginellales</taxon>
        <taxon>Selaginellaceae</taxon>
        <taxon>Selaginella</taxon>
    </lineage>
</organism>
<keyword evidence="7" id="KW-1185">Reference proteome</keyword>
<dbReference type="Gene3D" id="2.60.120.330">
    <property type="entry name" value="B-lactam Antibiotic, Isopenicillin N Synthase, Chain"/>
    <property type="match status" value="1"/>
</dbReference>
<dbReference type="InterPro" id="IPR044861">
    <property type="entry name" value="IPNS-like_FE2OG_OXY"/>
</dbReference>
<dbReference type="Pfam" id="PF14226">
    <property type="entry name" value="DIOX_N"/>
    <property type="match status" value="1"/>
</dbReference>
<evidence type="ECO:0000313" key="6">
    <source>
        <dbReference type="EMBL" id="EFJ37847.1"/>
    </source>
</evidence>
<sequence length="360" mass="40961">MAEVLPAFVLPSEHRPGQVNSTDGIPVIDLKGWHWEAAEWPQDRSYRESIVRQIGDAAQEWGFFQIVNHGVSQRVLDEVESSAREFFDLDLEEKRKVTRTADNAMGYFDMELTKNVRDWKEVYDYLACERAEIAPKQVFANKWPSNPPEFRDACKNYSAAMEALAFKVLELVVESLGAPAKALNEHFVGGSTRVRLNFYRKCPSPDLVLGVSRHKDGCALTLLAQDEVGGLQVKSKRNDQWVQVKARRDAFAVNIGDLIQVWSNGKYQSIEHRVVVNSTRDRFSCPVFFSPTYATNAAPLPGLVNENHPAKYKPVNWGEYYKMRRDSNFKNLGKPNVQIDNWAIAIDHIVLGHYNKTMPC</sequence>
<feature type="domain" description="Fe2OG dioxygenase" evidence="5">
    <location>
        <begin position="190"/>
        <end position="291"/>
    </location>
</feature>